<comment type="caution">
    <text evidence="1">The sequence shown here is derived from an EMBL/GenBank/DDBJ whole genome shotgun (WGS) entry which is preliminary data.</text>
</comment>
<evidence type="ECO:0000313" key="2">
    <source>
        <dbReference type="Proteomes" id="UP001221898"/>
    </source>
</evidence>
<keyword evidence="2" id="KW-1185">Reference proteome</keyword>
<dbReference type="EMBL" id="JAINUG010000037">
    <property type="protein sequence ID" value="KAJ8407804.1"/>
    <property type="molecule type" value="Genomic_DNA"/>
</dbReference>
<reference evidence="1" key="1">
    <citation type="journal article" date="2023" name="Science">
        <title>Genome structures resolve the early diversification of teleost fishes.</title>
        <authorList>
            <person name="Parey E."/>
            <person name="Louis A."/>
            <person name="Montfort J."/>
            <person name="Bouchez O."/>
            <person name="Roques C."/>
            <person name="Iampietro C."/>
            <person name="Lluch J."/>
            <person name="Castinel A."/>
            <person name="Donnadieu C."/>
            <person name="Desvignes T."/>
            <person name="Floi Bucao C."/>
            <person name="Jouanno E."/>
            <person name="Wen M."/>
            <person name="Mejri S."/>
            <person name="Dirks R."/>
            <person name="Jansen H."/>
            <person name="Henkel C."/>
            <person name="Chen W.J."/>
            <person name="Zahm M."/>
            <person name="Cabau C."/>
            <person name="Klopp C."/>
            <person name="Thompson A.W."/>
            <person name="Robinson-Rechavi M."/>
            <person name="Braasch I."/>
            <person name="Lecointre G."/>
            <person name="Bobe J."/>
            <person name="Postlethwait J.H."/>
            <person name="Berthelot C."/>
            <person name="Roest Crollius H."/>
            <person name="Guiguen Y."/>
        </authorList>
    </citation>
    <scope>NUCLEOTIDE SEQUENCE</scope>
    <source>
        <strain evidence="1">NC1722</strain>
    </source>
</reference>
<organism evidence="1 2">
    <name type="scientific">Aldrovandia affinis</name>
    <dbReference type="NCBI Taxonomy" id="143900"/>
    <lineage>
        <taxon>Eukaryota</taxon>
        <taxon>Metazoa</taxon>
        <taxon>Chordata</taxon>
        <taxon>Craniata</taxon>
        <taxon>Vertebrata</taxon>
        <taxon>Euteleostomi</taxon>
        <taxon>Actinopterygii</taxon>
        <taxon>Neopterygii</taxon>
        <taxon>Teleostei</taxon>
        <taxon>Notacanthiformes</taxon>
        <taxon>Halosauridae</taxon>
        <taxon>Aldrovandia</taxon>
    </lineage>
</organism>
<dbReference type="Proteomes" id="UP001221898">
    <property type="component" value="Unassembled WGS sequence"/>
</dbReference>
<protein>
    <submittedName>
        <fullName evidence="1">Uncharacterized protein</fullName>
    </submittedName>
</protein>
<sequence>MRLLSNECPSTETLMKAFICAERDVSEQSRDREEAGPRLSFLVRVCAALLPPSARGTTACRLNTLHPGVPAQLNLAAALCIRIRGSLQFPFLFRHRICLHSLSTRPGLLAAPHVSDPTRHAHSLTPRRCLSPVCRAPPSTDQTPPPR</sequence>
<name>A0AAD7WTK8_9TELE</name>
<gene>
    <name evidence="1" type="ORF">AAFF_G00268480</name>
</gene>
<dbReference type="AlphaFoldDB" id="A0AAD7WTK8"/>
<proteinExistence type="predicted"/>
<evidence type="ECO:0000313" key="1">
    <source>
        <dbReference type="EMBL" id="KAJ8407804.1"/>
    </source>
</evidence>
<accession>A0AAD7WTK8</accession>